<reference evidence="5" key="1">
    <citation type="submission" date="2021-03" db="EMBL/GenBank/DDBJ databases">
        <title>Leucobacter chromiisoli sp. nov., isolated from chromium-containing soil of chemical plant.</title>
        <authorList>
            <person name="Xu Z."/>
        </authorList>
    </citation>
    <scope>NUCLEOTIDE SEQUENCE</scope>
    <source>
        <strain evidence="5">K 70/01</strain>
    </source>
</reference>
<keyword evidence="1" id="KW-0805">Transcription regulation</keyword>
<evidence type="ECO:0000256" key="1">
    <source>
        <dbReference type="ARBA" id="ARBA00023015"/>
    </source>
</evidence>
<dbReference type="PANTHER" id="PTHR43537">
    <property type="entry name" value="TRANSCRIPTIONAL REGULATOR, GNTR FAMILY"/>
    <property type="match status" value="1"/>
</dbReference>
<keyword evidence="3" id="KW-0804">Transcription</keyword>
<dbReference type="SUPFAM" id="SSF46785">
    <property type="entry name" value="Winged helix' DNA-binding domain"/>
    <property type="match status" value="1"/>
</dbReference>
<evidence type="ECO:0000256" key="2">
    <source>
        <dbReference type="ARBA" id="ARBA00023125"/>
    </source>
</evidence>
<comment type="caution">
    <text evidence="5">The sequence shown here is derived from an EMBL/GenBank/DDBJ whole genome shotgun (WGS) entry which is preliminary data.</text>
</comment>
<dbReference type="Pfam" id="PF00392">
    <property type="entry name" value="GntR"/>
    <property type="match status" value="1"/>
</dbReference>
<evidence type="ECO:0000313" key="5">
    <source>
        <dbReference type="EMBL" id="MBO2991023.1"/>
    </source>
</evidence>
<dbReference type="RefSeq" id="WP_208240731.1">
    <property type="nucleotide sequence ID" value="NZ_BAAAQU010000001.1"/>
</dbReference>
<dbReference type="Pfam" id="PF07729">
    <property type="entry name" value="FCD"/>
    <property type="match status" value="1"/>
</dbReference>
<accession>A0A939QGX1</accession>
<dbReference type="EMBL" id="JAGFBF010000006">
    <property type="protein sequence ID" value="MBO2991023.1"/>
    <property type="molecule type" value="Genomic_DNA"/>
</dbReference>
<keyword evidence="6" id="KW-1185">Reference proteome</keyword>
<dbReference type="InterPro" id="IPR011711">
    <property type="entry name" value="GntR_C"/>
</dbReference>
<dbReference type="SUPFAM" id="SSF48008">
    <property type="entry name" value="GntR ligand-binding domain-like"/>
    <property type="match status" value="1"/>
</dbReference>
<dbReference type="SMART" id="SM00895">
    <property type="entry name" value="FCD"/>
    <property type="match status" value="1"/>
</dbReference>
<dbReference type="SMART" id="SM00345">
    <property type="entry name" value="HTH_GNTR"/>
    <property type="match status" value="1"/>
</dbReference>
<dbReference type="InterPro" id="IPR036390">
    <property type="entry name" value="WH_DNA-bd_sf"/>
</dbReference>
<evidence type="ECO:0000313" key="6">
    <source>
        <dbReference type="Proteomes" id="UP000668403"/>
    </source>
</evidence>
<gene>
    <name evidence="5" type="ORF">J4H85_13560</name>
</gene>
<evidence type="ECO:0000259" key="4">
    <source>
        <dbReference type="PROSITE" id="PS50949"/>
    </source>
</evidence>
<dbReference type="PROSITE" id="PS50949">
    <property type="entry name" value="HTH_GNTR"/>
    <property type="match status" value="1"/>
</dbReference>
<keyword evidence="2" id="KW-0238">DNA-binding</keyword>
<evidence type="ECO:0000256" key="3">
    <source>
        <dbReference type="ARBA" id="ARBA00023163"/>
    </source>
</evidence>
<proteinExistence type="predicted"/>
<dbReference type="InterPro" id="IPR008920">
    <property type="entry name" value="TF_FadR/GntR_C"/>
</dbReference>
<dbReference type="AlphaFoldDB" id="A0A939QGX1"/>
<dbReference type="PANTHER" id="PTHR43537:SF45">
    <property type="entry name" value="GNTR FAMILY REGULATORY PROTEIN"/>
    <property type="match status" value="1"/>
</dbReference>
<name>A0A939QGX1_9MICO</name>
<feature type="domain" description="HTH gntR-type" evidence="4">
    <location>
        <begin position="15"/>
        <end position="82"/>
    </location>
</feature>
<protein>
    <submittedName>
        <fullName evidence="5">GntR family transcriptional regulator</fullName>
    </submittedName>
</protein>
<dbReference type="Gene3D" id="1.20.120.530">
    <property type="entry name" value="GntR ligand-binding domain-like"/>
    <property type="match status" value="1"/>
</dbReference>
<dbReference type="CDD" id="cd07377">
    <property type="entry name" value="WHTH_GntR"/>
    <property type="match status" value="1"/>
</dbReference>
<dbReference type="Gene3D" id="1.10.10.10">
    <property type="entry name" value="Winged helix-like DNA-binding domain superfamily/Winged helix DNA-binding domain"/>
    <property type="match status" value="1"/>
</dbReference>
<dbReference type="InterPro" id="IPR000524">
    <property type="entry name" value="Tscrpt_reg_HTH_GntR"/>
</dbReference>
<organism evidence="5 6">
    <name type="scientific">Leucobacter tardus</name>
    <dbReference type="NCBI Taxonomy" id="501483"/>
    <lineage>
        <taxon>Bacteria</taxon>
        <taxon>Bacillati</taxon>
        <taxon>Actinomycetota</taxon>
        <taxon>Actinomycetes</taxon>
        <taxon>Micrococcales</taxon>
        <taxon>Microbacteriaceae</taxon>
        <taxon>Leucobacter</taxon>
    </lineage>
</organism>
<dbReference type="GO" id="GO:0003677">
    <property type="term" value="F:DNA binding"/>
    <property type="evidence" value="ECO:0007669"/>
    <property type="project" value="UniProtKB-KW"/>
</dbReference>
<dbReference type="GO" id="GO:0003700">
    <property type="term" value="F:DNA-binding transcription factor activity"/>
    <property type="evidence" value="ECO:0007669"/>
    <property type="project" value="InterPro"/>
</dbReference>
<sequence length="228" mass="24625">MTQPADDAVAAPLGRSRAEETAAALRALIADAELTPGMRLAEVDLARTHAVSRNTLREAFRILSEQSLVVQVPHRGAFVATPSVMSIIDIYHVRRMIECGALRTALPKHPGVTRMREAVDTALAARESGDWRTVGTANILFHSAIIELADSPRLARFADALAAEVRLAFGLVDDPEYLHAPFIDQNARIVELVAAGSADEAAEALEGYLHRAERVLVTAYERASAARA</sequence>
<dbReference type="Proteomes" id="UP000668403">
    <property type="component" value="Unassembled WGS sequence"/>
</dbReference>
<dbReference type="InterPro" id="IPR036388">
    <property type="entry name" value="WH-like_DNA-bd_sf"/>
</dbReference>